<dbReference type="InterPro" id="IPR014730">
    <property type="entry name" value="ETF_a/b_N"/>
</dbReference>
<dbReference type="eggNOG" id="COG2086">
    <property type="taxonomic scope" value="Bacteria"/>
</dbReference>
<accession>D7DQ37</accession>
<sequence length="250" mass="26900">MKILVAVKRVVDYNIKVRIKADGSDVDIEGVKMGINPFDENALEEALRLKEKGIATEVVAVSLGTSANQDVLRHSLAMGADRAILIEASADLQPLAVAKLLKSIVAREEPNLIILGKQAIDDDAGQTGQMLAALLDYPQGTFASTLQIEGDEVTVTREVDGGTETLALALPAVITADLRLNEPRFVKLPNLMMARKKPIETINAAELGVNLDARLKLIQVSEPAVRKAGIKVDSVEELLSKLRSHEGILV</sequence>
<dbReference type="AlphaFoldDB" id="D7DQ37"/>
<dbReference type="PROSITE" id="PS01065">
    <property type="entry name" value="ETF_BETA"/>
    <property type="match status" value="1"/>
</dbReference>
<gene>
    <name evidence="10" type="ordered locus">M301_1024</name>
</gene>
<dbReference type="HOGENOM" id="CLU_060196_0_0_4"/>
<dbReference type="Proteomes" id="UP000000383">
    <property type="component" value="Chromosome"/>
</dbReference>
<dbReference type="OrthoDB" id="9781325at2"/>
<dbReference type="PANTHER" id="PTHR21294:SF8">
    <property type="entry name" value="ELECTRON TRANSFER FLAVOPROTEIN SUBUNIT BETA"/>
    <property type="match status" value="1"/>
</dbReference>
<evidence type="ECO:0000256" key="3">
    <source>
        <dbReference type="ARBA" id="ARBA00016797"/>
    </source>
</evidence>
<dbReference type="SUPFAM" id="SSF52402">
    <property type="entry name" value="Adenine nucleotide alpha hydrolases-like"/>
    <property type="match status" value="1"/>
</dbReference>
<evidence type="ECO:0000313" key="11">
    <source>
        <dbReference type="Proteomes" id="UP000000383"/>
    </source>
</evidence>
<proteinExistence type="inferred from homology"/>
<dbReference type="CDD" id="cd01714">
    <property type="entry name" value="ETF_beta"/>
    <property type="match status" value="1"/>
</dbReference>
<evidence type="ECO:0000259" key="9">
    <source>
        <dbReference type="SMART" id="SM00893"/>
    </source>
</evidence>
<comment type="function">
    <text evidence="6">The electron transfer flavoprotein serves as a specific electron acceptor for other dehydrogenases. It transfers the electrons to the main respiratory chain via ETF-ubiquinone oxidoreductase (ETF dehydrogenase).</text>
</comment>
<dbReference type="InterPro" id="IPR012255">
    <property type="entry name" value="ETF_b"/>
</dbReference>
<keyword evidence="4" id="KW-0813">Transport</keyword>
<dbReference type="KEGG" id="meh:M301_1024"/>
<evidence type="ECO:0000256" key="2">
    <source>
        <dbReference type="ARBA" id="ARBA00011355"/>
    </source>
</evidence>
<name>D7DQ37_METV0</name>
<dbReference type="EMBL" id="CP002056">
    <property type="protein sequence ID" value="ADI29408.1"/>
    <property type="molecule type" value="Genomic_DNA"/>
</dbReference>
<comment type="similarity">
    <text evidence="1">Belongs to the ETF beta-subunit/FixA family.</text>
</comment>
<dbReference type="Gene3D" id="3.40.50.620">
    <property type="entry name" value="HUPs"/>
    <property type="match status" value="1"/>
</dbReference>
<keyword evidence="11" id="KW-1185">Reference proteome</keyword>
<evidence type="ECO:0000256" key="7">
    <source>
        <dbReference type="ARBA" id="ARBA00042002"/>
    </source>
</evidence>
<dbReference type="SMART" id="SM00893">
    <property type="entry name" value="ETF"/>
    <property type="match status" value="1"/>
</dbReference>
<protein>
    <recommendedName>
        <fullName evidence="3">Electron transfer flavoprotein subunit beta</fullName>
    </recommendedName>
    <alternativeName>
        <fullName evidence="7">Electron transfer flavoprotein small subunit</fullName>
    </alternativeName>
</protein>
<dbReference type="PANTHER" id="PTHR21294">
    <property type="entry name" value="ELECTRON TRANSFER FLAVOPROTEIN BETA-SUBUNIT"/>
    <property type="match status" value="1"/>
</dbReference>
<dbReference type="FunFam" id="3.40.50.620:FF:000011">
    <property type="entry name" value="Electron transfer flavoprotein subunit beta"/>
    <property type="match status" value="1"/>
</dbReference>
<evidence type="ECO:0000313" key="10">
    <source>
        <dbReference type="EMBL" id="ADI29408.1"/>
    </source>
</evidence>
<dbReference type="Pfam" id="PF01012">
    <property type="entry name" value="ETF"/>
    <property type="match status" value="1"/>
</dbReference>
<evidence type="ECO:0000256" key="4">
    <source>
        <dbReference type="ARBA" id="ARBA00022448"/>
    </source>
</evidence>
<reference evidence="10 11" key="2">
    <citation type="journal article" date="2011" name="J. Bacteriol.">
        <title>Genomes of three methylotrophs from a single niche uncover genetic and metabolic divergence of Methylophilaceae.</title>
        <authorList>
            <person name="Lapidus A."/>
            <person name="Clum A."/>
            <person name="Labutti K."/>
            <person name="Kaluzhnaya M.G."/>
            <person name="Lim S."/>
            <person name="Beck D.A."/>
            <person name="Glavina Del Rio T."/>
            <person name="Nolan M."/>
            <person name="Mavromatis K."/>
            <person name="Huntemann M."/>
            <person name="Lucas S."/>
            <person name="Lidstrom M.E."/>
            <person name="Ivanova N."/>
            <person name="Chistoserdova L."/>
        </authorList>
    </citation>
    <scope>NUCLEOTIDE SEQUENCE [LARGE SCALE GENOMIC DNA]</scope>
    <source>
        <strain evidence="10 11">301</strain>
    </source>
</reference>
<dbReference type="InterPro" id="IPR000049">
    <property type="entry name" value="ET-Flavoprotein_bsu_CS"/>
</dbReference>
<dbReference type="PIRSF" id="PIRSF000090">
    <property type="entry name" value="Beta-ETF"/>
    <property type="match status" value="1"/>
</dbReference>
<dbReference type="InterPro" id="IPR033948">
    <property type="entry name" value="ETF_beta_N"/>
</dbReference>
<feature type="domain" description="Electron transfer flavoprotein alpha/beta-subunit N-terminal" evidence="9">
    <location>
        <begin position="23"/>
        <end position="211"/>
    </location>
</feature>
<dbReference type="GO" id="GO:0009055">
    <property type="term" value="F:electron transfer activity"/>
    <property type="evidence" value="ECO:0007669"/>
    <property type="project" value="InterPro"/>
</dbReference>
<dbReference type="STRING" id="666681.M301_1024"/>
<dbReference type="GO" id="GO:0033539">
    <property type="term" value="P:fatty acid beta-oxidation using acyl-CoA dehydrogenase"/>
    <property type="evidence" value="ECO:0007669"/>
    <property type="project" value="TreeGrafter"/>
</dbReference>
<evidence type="ECO:0000256" key="1">
    <source>
        <dbReference type="ARBA" id="ARBA00007557"/>
    </source>
</evidence>
<dbReference type="RefSeq" id="WP_013147724.1">
    <property type="nucleotide sequence ID" value="NC_014207.1"/>
</dbReference>
<reference evidence="11" key="1">
    <citation type="submission" date="2010-05" db="EMBL/GenBank/DDBJ databases">
        <title>Complete sequence of Methylotenera sp. 301.</title>
        <authorList>
            <person name="Lucas S."/>
            <person name="Copeland A."/>
            <person name="Lapidus A."/>
            <person name="Cheng J.-F."/>
            <person name="Bruce D."/>
            <person name="Goodwin L."/>
            <person name="Pitluck S."/>
            <person name="Clum A."/>
            <person name="Land M."/>
            <person name="Hauser L."/>
            <person name="Kyrpides N."/>
            <person name="Ivanova N."/>
            <person name="Chistoservova L."/>
            <person name="Kalyuzhnaya M."/>
            <person name="Woyke T."/>
        </authorList>
    </citation>
    <scope>NUCLEOTIDE SEQUENCE [LARGE SCALE GENOMIC DNA]</scope>
    <source>
        <strain evidence="11">301</strain>
    </source>
</reference>
<evidence type="ECO:0000256" key="6">
    <source>
        <dbReference type="ARBA" id="ARBA00025649"/>
    </source>
</evidence>
<evidence type="ECO:0000256" key="8">
    <source>
        <dbReference type="ARBA" id="ARBA00049933"/>
    </source>
</evidence>
<comment type="subunit">
    <text evidence="2">Heterodimer of an alpha and a beta subunit.</text>
</comment>
<comment type="cofactor">
    <cofactor evidence="8">
        <name>AMP</name>
        <dbReference type="ChEBI" id="CHEBI:456215"/>
    </cofactor>
</comment>
<dbReference type="InterPro" id="IPR014729">
    <property type="entry name" value="Rossmann-like_a/b/a_fold"/>
</dbReference>
<organism evidence="10 11">
    <name type="scientific">Methylotenera versatilis (strain 301)</name>
    <dbReference type="NCBI Taxonomy" id="666681"/>
    <lineage>
        <taxon>Bacteria</taxon>
        <taxon>Pseudomonadati</taxon>
        <taxon>Pseudomonadota</taxon>
        <taxon>Betaproteobacteria</taxon>
        <taxon>Nitrosomonadales</taxon>
        <taxon>Methylophilaceae</taxon>
        <taxon>Methylotenera</taxon>
    </lineage>
</organism>
<dbReference type="GO" id="GO:0009063">
    <property type="term" value="P:amino acid catabolic process"/>
    <property type="evidence" value="ECO:0007669"/>
    <property type="project" value="TreeGrafter"/>
</dbReference>
<evidence type="ECO:0000256" key="5">
    <source>
        <dbReference type="ARBA" id="ARBA00022982"/>
    </source>
</evidence>
<keyword evidence="5" id="KW-0249">Electron transport</keyword>